<dbReference type="PANTHER" id="PTHR45527:SF14">
    <property type="entry name" value="PLIPASTATIN SYNTHASE SUBUNIT B"/>
    <property type="match status" value="1"/>
</dbReference>
<evidence type="ECO:0000313" key="2">
    <source>
        <dbReference type="EMBL" id="GAA2722155.1"/>
    </source>
</evidence>
<comment type="caution">
    <text evidence="2">The sequence shown here is derived from an EMBL/GenBank/DDBJ whole genome shotgun (WGS) entry which is preliminary data.</text>
</comment>
<evidence type="ECO:0000313" key="3">
    <source>
        <dbReference type="Proteomes" id="UP001501842"/>
    </source>
</evidence>
<dbReference type="Proteomes" id="UP001501842">
    <property type="component" value="Unassembled WGS sequence"/>
</dbReference>
<sequence length="402" mass="43968">MLDDTVRETVLGTWAGGSSKAFRHSTIPAMFHAQAAHTPHAVAVTYEGTSLTYAELEACANQVAHLLIERGARPERFVAVSLPPSLALIVALLGVLKTGAAYIPVDPDRRTDQADRMVENGTPVLTLDASVLEAAIDRPATSPKVWIDPRNPAYVVYTSDSKGVVVPHENVIRLLKATEPWFAFNPEDVWTLFHSTELDFSVWELWGSLLYGGCLVIVPHSTSRDPRELLDLLVREEVTVLNQTPPDFYRLMDADDGRDLALRYVIVSGEGLEPGRLRDWYARGRDTALVNMYGLAETTVHVSYLALDEAHRPAGAGSAIGTGIPDLRVYVLDDRLQPVPPGVAGELYVGGAGLARGYLDRPGPSAERFVADPYGAPGARMYRSGDLVRWRPDGSLEHLGRR</sequence>
<dbReference type="InterPro" id="IPR042099">
    <property type="entry name" value="ANL_N_sf"/>
</dbReference>
<keyword evidence="3" id="KW-1185">Reference proteome</keyword>
<gene>
    <name evidence="2" type="ORF">GCM10010439_14000</name>
</gene>
<reference evidence="2 3" key="1">
    <citation type="journal article" date="2019" name="Int. J. Syst. Evol. Microbiol.">
        <title>The Global Catalogue of Microorganisms (GCM) 10K type strain sequencing project: providing services to taxonomists for standard genome sequencing and annotation.</title>
        <authorList>
            <consortium name="The Broad Institute Genomics Platform"/>
            <consortium name="The Broad Institute Genome Sequencing Center for Infectious Disease"/>
            <person name="Wu L."/>
            <person name="Ma J."/>
        </authorList>
    </citation>
    <scope>NUCLEOTIDE SEQUENCE [LARGE SCALE GENOMIC DNA]</scope>
    <source>
        <strain evidence="2 3">JCM 8201</strain>
    </source>
</reference>
<dbReference type="EMBL" id="BAAATZ010000006">
    <property type="protein sequence ID" value="GAA2722155.1"/>
    <property type="molecule type" value="Genomic_DNA"/>
</dbReference>
<dbReference type="Gene3D" id="3.40.50.12780">
    <property type="entry name" value="N-terminal domain of ligase-like"/>
    <property type="match status" value="1"/>
</dbReference>
<dbReference type="RefSeq" id="WP_344449375.1">
    <property type="nucleotide sequence ID" value="NZ_BAAATZ010000006.1"/>
</dbReference>
<accession>A0ABN3U130</accession>
<protein>
    <recommendedName>
        <fullName evidence="1">AMP-dependent synthetase/ligase domain-containing protein</fullName>
    </recommendedName>
</protein>
<proteinExistence type="predicted"/>
<dbReference type="InterPro" id="IPR000873">
    <property type="entry name" value="AMP-dep_synth/lig_dom"/>
</dbReference>
<name>A0ABN3U130_9ACTN</name>
<dbReference type="PANTHER" id="PTHR45527">
    <property type="entry name" value="NONRIBOSOMAL PEPTIDE SYNTHETASE"/>
    <property type="match status" value="1"/>
</dbReference>
<evidence type="ECO:0000259" key="1">
    <source>
        <dbReference type="Pfam" id="PF00501"/>
    </source>
</evidence>
<feature type="domain" description="AMP-dependent synthetase/ligase" evidence="1">
    <location>
        <begin position="31"/>
        <end position="359"/>
    </location>
</feature>
<organism evidence="2 3">
    <name type="scientific">Actinocorallia aurantiaca</name>
    <dbReference type="NCBI Taxonomy" id="46204"/>
    <lineage>
        <taxon>Bacteria</taxon>
        <taxon>Bacillati</taxon>
        <taxon>Actinomycetota</taxon>
        <taxon>Actinomycetes</taxon>
        <taxon>Streptosporangiales</taxon>
        <taxon>Thermomonosporaceae</taxon>
        <taxon>Actinocorallia</taxon>
    </lineage>
</organism>
<dbReference type="SUPFAM" id="SSF56801">
    <property type="entry name" value="Acetyl-CoA synthetase-like"/>
    <property type="match status" value="1"/>
</dbReference>
<dbReference type="Pfam" id="PF00501">
    <property type="entry name" value="AMP-binding"/>
    <property type="match status" value="1"/>
</dbReference>